<dbReference type="GeneID" id="94493391"/>
<organism evidence="1 2">
    <name type="scientific">Metamycoplasma equirhinis</name>
    <dbReference type="NCBI Taxonomy" id="92402"/>
    <lineage>
        <taxon>Bacteria</taxon>
        <taxon>Bacillati</taxon>
        <taxon>Mycoplasmatota</taxon>
        <taxon>Mycoplasmoidales</taxon>
        <taxon>Metamycoplasmataceae</taxon>
        <taxon>Metamycoplasma</taxon>
    </lineage>
</organism>
<evidence type="ECO:0000313" key="2">
    <source>
        <dbReference type="Proteomes" id="UP001303601"/>
    </source>
</evidence>
<gene>
    <name evidence="1" type="ORF">R9B83_00730</name>
</gene>
<dbReference type="Proteomes" id="UP001303601">
    <property type="component" value="Chromosome"/>
</dbReference>
<protein>
    <recommendedName>
        <fullName evidence="3">Phosphomannomutase</fullName>
    </recommendedName>
</protein>
<accession>A0ABZ0PAX7</accession>
<evidence type="ECO:0008006" key="3">
    <source>
        <dbReference type="Google" id="ProtNLM"/>
    </source>
</evidence>
<dbReference type="EMBL" id="CP137845">
    <property type="protein sequence ID" value="WPB54088.1"/>
    <property type="molecule type" value="Genomic_DNA"/>
</dbReference>
<dbReference type="NCBIfam" id="NF045968">
    <property type="entry name" value="mutase_MAG5620"/>
    <property type="match status" value="1"/>
</dbReference>
<dbReference type="RefSeq" id="WP_140031553.1">
    <property type="nucleotide sequence ID" value="NZ_CP137845.1"/>
</dbReference>
<reference evidence="1" key="1">
    <citation type="submission" date="2023-11" db="EMBL/GenBank/DDBJ databases">
        <title>Completed genome sequence of Mycoplasma equirhinis type strain M432/72.</title>
        <authorList>
            <person name="Spergser J."/>
        </authorList>
    </citation>
    <scope>NUCLEOTIDE SEQUENCE [LARGE SCALE GENOMIC DNA]</scope>
    <source>
        <strain evidence="1">M432/72</strain>
    </source>
</reference>
<evidence type="ECO:0000313" key="1">
    <source>
        <dbReference type="EMBL" id="WPB54088.1"/>
    </source>
</evidence>
<proteinExistence type="predicted"/>
<name>A0ABZ0PAX7_9BACT</name>
<sequence length="520" mass="61513">MNKYNEYLDYYKNNNKKILKKIEQIDEKKFNEKLPHLNNSFIGEKGISCAKFNDATIKLFAQSFCDTLANKKAKILLAHDGSNNEFISYLKNINYVFKANKISSYLFFKNAPVSYSFLKYSTSKIKEFDFIIYLSQYSFNNFISLSIYNKNCDSINNETIEKISNNMINSSLYNVKEFLDEPLYLNLEKLLNEYTSEIIEFNHTKSDNKIIRLGIIDNNLNKLFIKKIMGKNDFGYKNLKFTLTEDCPMKIRIKLYQLHKLKNINYLIKFSYDFKKIYVYARRNSFEYSLIDINSLAANYILFVNNVAKTNEKSIKIDKILCSIANNIELFERIAKKYDLKFSIDLNNQLIEKKSLKINENFEMNFGFLDGRNSDAFLSLSVIADMLNYYETQHFKFKEIEIQNLTQIEDSIVSMFSIPCHFDNIESFETKLFSQTFINQIEIKELQDIRNYATNEKERYIAKITFTNETESLFVKYSYELQAIIFICKEKRKPGNIYLKFKKYFVKFLANYSNPLIPNI</sequence>
<keyword evidence="2" id="KW-1185">Reference proteome</keyword>